<dbReference type="SUPFAM" id="SSF53067">
    <property type="entry name" value="Actin-like ATPase domain"/>
    <property type="match status" value="2"/>
</dbReference>
<dbReference type="RefSeq" id="WP_078708971.1">
    <property type="nucleotide sequence ID" value="NZ_FUXL01000009.1"/>
</dbReference>
<evidence type="ECO:0000313" key="2">
    <source>
        <dbReference type="EMBL" id="SKA23600.1"/>
    </source>
</evidence>
<sequence>MSGLLLALDTAAARCAVALSRLDDGRLLARRDPLLGKGHAEVLMGLVGETLADAAADYADLAKIAVTVGPGSFTGVRVGVSAARALALALGVPAVGVTTLEALAFPHFRKGRPVVAAIDAKRGEIYAALFSPEGMPLAAPLVTAPDALAEHAAFRELAGDALFVGSGAALAAEALGLPAADRDTDAEWDIASVSALGAQKVPVAAPVPLYLRGADAKLAANSGIVARA</sequence>
<name>A0A1T4S5K3_9HYPH</name>
<reference evidence="3" key="1">
    <citation type="submission" date="2017-02" db="EMBL/GenBank/DDBJ databases">
        <authorList>
            <person name="Varghese N."/>
            <person name="Submissions S."/>
        </authorList>
    </citation>
    <scope>NUCLEOTIDE SEQUENCE [LARGE SCALE GENOMIC DNA]</scope>
    <source>
        <strain evidence="3">USBA 369</strain>
    </source>
</reference>
<evidence type="ECO:0000259" key="1">
    <source>
        <dbReference type="Pfam" id="PF00814"/>
    </source>
</evidence>
<dbReference type="Proteomes" id="UP000190135">
    <property type="component" value="Unassembled WGS sequence"/>
</dbReference>
<gene>
    <name evidence="2" type="ORF">SAMN05428963_10924</name>
</gene>
<dbReference type="STRING" id="1365950.SAMN05428963_10924"/>
<dbReference type="Pfam" id="PF00814">
    <property type="entry name" value="TsaD"/>
    <property type="match status" value="1"/>
</dbReference>
<dbReference type="GO" id="GO:0002949">
    <property type="term" value="P:tRNA threonylcarbamoyladenosine modification"/>
    <property type="evidence" value="ECO:0007669"/>
    <property type="project" value="InterPro"/>
</dbReference>
<proteinExistence type="predicted"/>
<evidence type="ECO:0000313" key="3">
    <source>
        <dbReference type="Proteomes" id="UP000190135"/>
    </source>
</evidence>
<dbReference type="Gene3D" id="3.30.420.40">
    <property type="match status" value="2"/>
</dbReference>
<organism evidence="2 3">
    <name type="scientific">Consotaella salsifontis</name>
    <dbReference type="NCBI Taxonomy" id="1365950"/>
    <lineage>
        <taxon>Bacteria</taxon>
        <taxon>Pseudomonadati</taxon>
        <taxon>Pseudomonadota</taxon>
        <taxon>Alphaproteobacteria</taxon>
        <taxon>Hyphomicrobiales</taxon>
        <taxon>Aurantimonadaceae</taxon>
        <taxon>Consotaella</taxon>
    </lineage>
</organism>
<dbReference type="InterPro" id="IPR043129">
    <property type="entry name" value="ATPase_NBD"/>
</dbReference>
<dbReference type="PANTHER" id="PTHR11735:SF11">
    <property type="entry name" value="TRNA THREONYLCARBAMOYLADENOSINE BIOSYNTHESIS PROTEIN TSAB"/>
    <property type="match status" value="1"/>
</dbReference>
<feature type="domain" description="Gcp-like" evidence="1">
    <location>
        <begin position="37"/>
        <end position="134"/>
    </location>
</feature>
<dbReference type="GO" id="GO:0005829">
    <property type="term" value="C:cytosol"/>
    <property type="evidence" value="ECO:0007669"/>
    <property type="project" value="TreeGrafter"/>
</dbReference>
<protein>
    <submittedName>
        <fullName evidence="2">tRNA threonylcarbamoyladenosine biosynthesis protein TsaB</fullName>
    </submittedName>
</protein>
<dbReference type="AlphaFoldDB" id="A0A1T4S5K3"/>
<accession>A0A1T4S5K3</accession>
<dbReference type="NCBIfam" id="TIGR03725">
    <property type="entry name" value="T6A_YeaZ"/>
    <property type="match status" value="1"/>
</dbReference>
<keyword evidence="3" id="KW-1185">Reference proteome</keyword>
<dbReference type="InterPro" id="IPR000905">
    <property type="entry name" value="Gcp-like_dom"/>
</dbReference>
<dbReference type="EMBL" id="FUXL01000009">
    <property type="protein sequence ID" value="SKA23600.1"/>
    <property type="molecule type" value="Genomic_DNA"/>
</dbReference>
<dbReference type="OrthoDB" id="9809995at2"/>
<dbReference type="InterPro" id="IPR022496">
    <property type="entry name" value="T6A_TsaB"/>
</dbReference>
<dbReference type="PANTHER" id="PTHR11735">
    <property type="entry name" value="TRNA N6-ADENOSINE THREONYLCARBAMOYLTRANSFERASE"/>
    <property type="match status" value="1"/>
</dbReference>